<organism evidence="1 2">
    <name type="scientific">Vavraia culicis (isolate floridensis)</name>
    <name type="common">Microsporidian parasite</name>
    <dbReference type="NCBI Taxonomy" id="948595"/>
    <lineage>
        <taxon>Eukaryota</taxon>
        <taxon>Fungi</taxon>
        <taxon>Fungi incertae sedis</taxon>
        <taxon>Microsporidia</taxon>
        <taxon>Pleistophoridae</taxon>
        <taxon>Vavraia</taxon>
    </lineage>
</organism>
<accession>L2GXC3</accession>
<name>L2GXC3_VAVCU</name>
<dbReference type="VEuPathDB" id="MicrosporidiaDB:VCUG_00638"/>
<dbReference type="AlphaFoldDB" id="L2GXC3"/>
<dbReference type="EMBL" id="GL877410">
    <property type="protein sequence ID" value="ELA47918.1"/>
    <property type="molecule type" value="Genomic_DNA"/>
</dbReference>
<dbReference type="RefSeq" id="XP_008073659.1">
    <property type="nucleotide sequence ID" value="XM_008075468.1"/>
</dbReference>
<dbReference type="HOGENOM" id="CLU_2980836_0_0_1"/>
<dbReference type="InParanoid" id="L2GXC3"/>
<gene>
    <name evidence="1" type="ORF">VCUG_00638</name>
</gene>
<keyword evidence="2" id="KW-1185">Reference proteome</keyword>
<evidence type="ECO:0000313" key="1">
    <source>
        <dbReference type="EMBL" id="ELA47918.1"/>
    </source>
</evidence>
<dbReference type="GeneID" id="19878523"/>
<dbReference type="Proteomes" id="UP000011081">
    <property type="component" value="Unassembled WGS sequence"/>
</dbReference>
<reference evidence="2" key="1">
    <citation type="submission" date="2011-03" db="EMBL/GenBank/DDBJ databases">
        <title>The genome sequence of Vavraia culicis strain floridensis.</title>
        <authorList>
            <consortium name="The Broad Institute Genome Sequencing Platform"/>
            <person name="Cuomo C."/>
            <person name="Becnel J."/>
            <person name="Sanscrainte N."/>
            <person name="Young S.K."/>
            <person name="Zeng Q."/>
            <person name="Gargeya S."/>
            <person name="Fitzgerald M."/>
            <person name="Haas B."/>
            <person name="Abouelleil A."/>
            <person name="Alvarado L."/>
            <person name="Arachchi H.M."/>
            <person name="Berlin A."/>
            <person name="Chapman S.B."/>
            <person name="Gearin G."/>
            <person name="Goldberg J."/>
            <person name="Griggs A."/>
            <person name="Gujja S."/>
            <person name="Hansen M."/>
            <person name="Heiman D."/>
            <person name="Howarth C."/>
            <person name="Larimer J."/>
            <person name="Lui A."/>
            <person name="MacDonald P.J.P."/>
            <person name="McCowen C."/>
            <person name="Montmayeur A."/>
            <person name="Murphy C."/>
            <person name="Neiman D."/>
            <person name="Pearson M."/>
            <person name="Priest M."/>
            <person name="Roberts A."/>
            <person name="Saif S."/>
            <person name="Shea T."/>
            <person name="Sisk P."/>
            <person name="Stolte C."/>
            <person name="Sykes S."/>
            <person name="Wortman J."/>
            <person name="Nusbaum C."/>
            <person name="Birren B."/>
        </authorList>
    </citation>
    <scope>NUCLEOTIDE SEQUENCE [LARGE SCALE GENOMIC DNA]</scope>
    <source>
        <strain evidence="2">floridensis</strain>
    </source>
</reference>
<proteinExistence type="predicted"/>
<protein>
    <submittedName>
        <fullName evidence="1">Uncharacterized protein</fullName>
    </submittedName>
</protein>
<evidence type="ECO:0000313" key="2">
    <source>
        <dbReference type="Proteomes" id="UP000011081"/>
    </source>
</evidence>
<sequence>MNYAVACNFICACTFLDRQYGTERYRPYCVGREQHVHLARAPYLMCSLVRVRKYATVR</sequence>